<sequence length="207" mass="20879">MGTPAHVHTVVSGSSYGGEVWAFGFDTLGAAVDQAGIQAQADAVAAELTATGDSKTTMGKLLSTGSQCTKVTCYSYIADASSASLIAANDFVVAGTSSSTNGPQICLVATLKTAIPGRRTTGRLYLPAFGVLPSANGLAQGSILVPAASLVEALLLAAGLSNDPIVISRAGGLATPITQIRIDNKFDTQRRRAQKLAASSAAVANLP</sequence>
<reference evidence="1" key="2">
    <citation type="submission" date="2015-07" db="EMBL/GenBank/DDBJ databases">
        <title>Plasmids, circular viruses and viroids from rat gut.</title>
        <authorList>
            <person name="Jorgensen T.J."/>
            <person name="Hansen M.A."/>
            <person name="Xu Z."/>
            <person name="Tabak M.A."/>
            <person name="Sorensen S.J."/>
            <person name="Hansen L.H."/>
        </authorList>
    </citation>
    <scope>NUCLEOTIDE SEQUENCE</scope>
    <source>
        <strain evidence="1">RGFK1520</strain>
    </source>
</reference>
<protein>
    <submittedName>
        <fullName evidence="1">Uncharacterized protein</fullName>
    </submittedName>
</protein>
<proteinExistence type="predicted"/>
<dbReference type="EMBL" id="LN854055">
    <property type="protein sequence ID" value="CRY97385.1"/>
    <property type="molecule type" value="Genomic_DNA"/>
</dbReference>
<name>A0A0H5Q7L5_9ZZZZ</name>
<organism evidence="1">
    <name type="scientific">uncultured prokaryote</name>
    <dbReference type="NCBI Taxonomy" id="198431"/>
    <lineage>
        <taxon>unclassified sequences</taxon>
        <taxon>environmental samples</taxon>
    </lineage>
</organism>
<reference evidence="1" key="1">
    <citation type="submission" date="2015-06" db="EMBL/GenBank/DDBJ databases">
        <authorList>
            <person name="Joergensen T."/>
        </authorList>
    </citation>
    <scope>NUCLEOTIDE SEQUENCE</scope>
    <source>
        <strain evidence="1">RGFK1520</strain>
    </source>
</reference>
<dbReference type="AlphaFoldDB" id="A0A0H5Q7L5"/>
<evidence type="ECO:0000313" key="1">
    <source>
        <dbReference type="EMBL" id="CRY97385.1"/>
    </source>
</evidence>
<accession>A0A0H5Q7L5</accession>